<organism evidence="7">
    <name type="scientific">marine sediment metagenome</name>
    <dbReference type="NCBI Taxonomy" id="412755"/>
    <lineage>
        <taxon>unclassified sequences</taxon>
        <taxon>metagenomes</taxon>
        <taxon>ecological metagenomes</taxon>
    </lineage>
</organism>
<gene>
    <name evidence="7" type="ORF">S01H1_14734</name>
</gene>
<keyword evidence="3" id="KW-0067">ATP-binding</keyword>
<dbReference type="Gene3D" id="3.40.50.720">
    <property type="entry name" value="NAD(P)-binding Rossmann-like Domain"/>
    <property type="match status" value="1"/>
</dbReference>
<comment type="caution">
    <text evidence="7">The sequence shown here is derived from an EMBL/GenBank/DDBJ whole genome shotgun (WGS) entry which is preliminary data.</text>
</comment>
<evidence type="ECO:0000259" key="4">
    <source>
        <dbReference type="Pfam" id="PF13380"/>
    </source>
</evidence>
<sequence>VNLKETNILGIKAYKSVLDIPEHEIDLAILAIPARFCANAVRECGKRGTKFAVVISAGFAEAGNLALEEELVTIAGKYGMRIVGPNVVGILSNPSKCNASFAPCLPYPGKVALISQSGAMIVAIDAKSWVESIGISYLVSIGNMADVQIDEMIDYLNTDPDVDTISIYIEGLKDGRAFVKAAERCTKPIIVLKAGISTSGAAAAASHTGSLAGSNEMFDAAMKQCGVVKARSLSSLFSRSKALAVQPPLRGDNVVVITNGGGAGVLTADASELEGIPLNEATVTLQQDMKEYMPPFGSSKNPIDLTGMATASVYHDAMKTALLHDWVGGVIVLYSITATTDPMAMAEAIVSGIKDSEVTGKPVVAGFLGGAECRKAVTSLIENGVPAYD</sequence>
<dbReference type="InterPro" id="IPR003781">
    <property type="entry name" value="CoA-bd"/>
</dbReference>
<dbReference type="AlphaFoldDB" id="X0RHE4"/>
<dbReference type="InterPro" id="IPR016102">
    <property type="entry name" value="Succinyl-CoA_synth-like"/>
</dbReference>
<feature type="non-terminal residue" evidence="7">
    <location>
        <position position="389"/>
    </location>
</feature>
<dbReference type="InterPro" id="IPR043938">
    <property type="entry name" value="Ligase_CoA_dom"/>
</dbReference>
<dbReference type="InterPro" id="IPR051538">
    <property type="entry name" value="Acyl-CoA_Synth/Transferase"/>
</dbReference>
<dbReference type="InterPro" id="IPR036291">
    <property type="entry name" value="NAD(P)-bd_dom_sf"/>
</dbReference>
<keyword evidence="2" id="KW-0547">Nucleotide-binding</keyword>
<feature type="domain" description="CoA-binding" evidence="4">
    <location>
        <begin position="1"/>
        <end position="90"/>
    </location>
</feature>
<dbReference type="GO" id="GO:0043758">
    <property type="term" value="F:acetate-CoA ligase (ADP-forming) activity"/>
    <property type="evidence" value="ECO:0007669"/>
    <property type="project" value="InterPro"/>
</dbReference>
<dbReference type="SUPFAM" id="SSF52210">
    <property type="entry name" value="Succinyl-CoA synthetase domains"/>
    <property type="match status" value="2"/>
</dbReference>
<keyword evidence="1" id="KW-0436">Ligase</keyword>
<dbReference type="Pfam" id="PF19045">
    <property type="entry name" value="Ligase_CoA_2"/>
    <property type="match status" value="1"/>
</dbReference>
<evidence type="ECO:0000256" key="3">
    <source>
        <dbReference type="ARBA" id="ARBA00022840"/>
    </source>
</evidence>
<dbReference type="PANTHER" id="PTHR43334">
    <property type="entry name" value="ACETATE--COA LIGASE [ADP-FORMING]"/>
    <property type="match status" value="1"/>
</dbReference>
<protein>
    <recommendedName>
        <fullName evidence="8">CoA-binding domain-containing protein</fullName>
    </recommendedName>
</protein>
<reference evidence="7" key="1">
    <citation type="journal article" date="2014" name="Front. Microbiol.">
        <title>High frequency of phylogenetically diverse reductive dehalogenase-homologous genes in deep subseafloor sedimentary metagenomes.</title>
        <authorList>
            <person name="Kawai M."/>
            <person name="Futagami T."/>
            <person name="Toyoda A."/>
            <person name="Takaki Y."/>
            <person name="Nishi S."/>
            <person name="Hori S."/>
            <person name="Arai W."/>
            <person name="Tsubouchi T."/>
            <person name="Morono Y."/>
            <person name="Uchiyama I."/>
            <person name="Ito T."/>
            <person name="Fujiyama A."/>
            <person name="Inagaki F."/>
            <person name="Takami H."/>
        </authorList>
    </citation>
    <scope>NUCLEOTIDE SEQUENCE</scope>
    <source>
        <strain evidence="7">Expedition CK06-06</strain>
    </source>
</reference>
<dbReference type="EMBL" id="BARS01007674">
    <property type="protein sequence ID" value="GAF68193.1"/>
    <property type="molecule type" value="Genomic_DNA"/>
</dbReference>
<dbReference type="Pfam" id="PF13380">
    <property type="entry name" value="CoA_binding_2"/>
    <property type="match status" value="1"/>
</dbReference>
<dbReference type="GO" id="GO:0005524">
    <property type="term" value="F:ATP binding"/>
    <property type="evidence" value="ECO:0007669"/>
    <property type="project" value="UniProtKB-KW"/>
</dbReference>
<dbReference type="Gene3D" id="3.40.50.261">
    <property type="entry name" value="Succinyl-CoA synthetase domains"/>
    <property type="match status" value="2"/>
</dbReference>
<dbReference type="SUPFAM" id="SSF51735">
    <property type="entry name" value="NAD(P)-binding Rossmann-fold domains"/>
    <property type="match status" value="1"/>
</dbReference>
<evidence type="ECO:0000259" key="6">
    <source>
        <dbReference type="Pfam" id="PF19045"/>
    </source>
</evidence>
<dbReference type="InterPro" id="IPR032875">
    <property type="entry name" value="Succ_CoA_lig_flav_dom"/>
</dbReference>
<feature type="domain" description="Ligase-CoA" evidence="6">
    <location>
        <begin position="254"/>
        <end position="388"/>
    </location>
</feature>
<feature type="non-terminal residue" evidence="7">
    <location>
        <position position="1"/>
    </location>
</feature>
<accession>X0RHE4</accession>
<evidence type="ECO:0000256" key="2">
    <source>
        <dbReference type="ARBA" id="ARBA00022741"/>
    </source>
</evidence>
<feature type="domain" description="Succinyl-CoA synthetase-like flavodoxin" evidence="5">
    <location>
        <begin position="108"/>
        <end position="242"/>
    </location>
</feature>
<name>X0RHE4_9ZZZZ</name>
<evidence type="ECO:0008006" key="8">
    <source>
        <dbReference type="Google" id="ProtNLM"/>
    </source>
</evidence>
<dbReference type="Pfam" id="PF13607">
    <property type="entry name" value="Succ_CoA_lig"/>
    <property type="match status" value="1"/>
</dbReference>
<evidence type="ECO:0000256" key="1">
    <source>
        <dbReference type="ARBA" id="ARBA00022598"/>
    </source>
</evidence>
<evidence type="ECO:0000259" key="5">
    <source>
        <dbReference type="Pfam" id="PF13607"/>
    </source>
</evidence>
<evidence type="ECO:0000313" key="7">
    <source>
        <dbReference type="EMBL" id="GAF68193.1"/>
    </source>
</evidence>
<dbReference type="PANTHER" id="PTHR43334:SF1">
    <property type="entry name" value="3-HYDROXYPROPIONATE--COA LIGASE [ADP-FORMING]"/>
    <property type="match status" value="1"/>
</dbReference>
<proteinExistence type="predicted"/>